<feature type="transmembrane region" description="Helical" evidence="1">
    <location>
        <begin position="20"/>
        <end position="42"/>
    </location>
</feature>
<evidence type="ECO:0008006" key="4">
    <source>
        <dbReference type="Google" id="ProtNLM"/>
    </source>
</evidence>
<accession>A0A0F9YH22</accession>
<evidence type="ECO:0000256" key="1">
    <source>
        <dbReference type="SAM" id="Phobius"/>
    </source>
</evidence>
<dbReference type="AlphaFoldDB" id="A0A0F9YH22"/>
<dbReference type="EMBL" id="LBOG01000001">
    <property type="protein sequence ID" value="KKP30708.1"/>
    <property type="molecule type" value="Genomic_DNA"/>
</dbReference>
<gene>
    <name evidence="2" type="ORF">UR19_C0001G0092</name>
</gene>
<evidence type="ECO:0000313" key="3">
    <source>
        <dbReference type="Proteomes" id="UP000034934"/>
    </source>
</evidence>
<keyword evidence="1" id="KW-0812">Transmembrane</keyword>
<comment type="caution">
    <text evidence="2">The sequence shown here is derived from an EMBL/GenBank/DDBJ whole genome shotgun (WGS) entry which is preliminary data.</text>
</comment>
<reference evidence="2 3" key="1">
    <citation type="journal article" date="2015" name="Nature">
        <title>rRNA introns, odd ribosomes, and small enigmatic genomes across a large radiation of phyla.</title>
        <authorList>
            <person name="Brown C.T."/>
            <person name="Hug L.A."/>
            <person name="Thomas B.C."/>
            <person name="Sharon I."/>
            <person name="Castelle C.J."/>
            <person name="Singh A."/>
            <person name="Wilkins M.J."/>
            <person name="Williams K.H."/>
            <person name="Banfield J.F."/>
        </authorList>
    </citation>
    <scope>NUCLEOTIDE SEQUENCE [LARGE SCALE GENOMIC DNA]</scope>
</reference>
<proteinExistence type="predicted"/>
<name>A0A0F9YH22_9BACT</name>
<evidence type="ECO:0000313" key="2">
    <source>
        <dbReference type="EMBL" id="KKP30708.1"/>
    </source>
</evidence>
<keyword evidence="1" id="KW-1133">Transmembrane helix</keyword>
<protein>
    <recommendedName>
        <fullName evidence="4">DUF5666 domain-containing protein</fullName>
    </recommendedName>
</protein>
<organism evidence="2 3">
    <name type="scientific">Candidatus Nomurabacteria bacterium GW2011_GWF1_31_48</name>
    <dbReference type="NCBI Taxonomy" id="1618767"/>
    <lineage>
        <taxon>Bacteria</taxon>
        <taxon>Candidatus Nomuraibacteriota</taxon>
    </lineage>
</organism>
<sequence>MKKIYEDIKKVFDSKVSVGFIYGIAAAIIMILIFSIGVSVGFHKASFGQAWGENYERNFGMMPGGMMFNEDNFPNAHGAIGKIIKIELPTIIVQDKDNIEKVVLIKDDTQIQEKREDMSVNNLKIDDFIVVIGNPNEQGQIEAKLIRIMPSPELIKNTDFRLKK</sequence>
<keyword evidence="1" id="KW-0472">Membrane</keyword>
<dbReference type="Proteomes" id="UP000034934">
    <property type="component" value="Unassembled WGS sequence"/>
</dbReference>